<keyword evidence="1" id="KW-0732">Signal</keyword>
<comment type="caution">
    <text evidence="3">The sequence shown here is derived from an EMBL/GenBank/DDBJ whole genome shotgun (WGS) entry which is preliminary data.</text>
</comment>
<dbReference type="GO" id="GO:0030145">
    <property type="term" value="F:manganese ion binding"/>
    <property type="evidence" value="ECO:0007669"/>
    <property type="project" value="TreeGrafter"/>
</dbReference>
<dbReference type="PROSITE" id="PS51318">
    <property type="entry name" value="TAT"/>
    <property type="match status" value="1"/>
</dbReference>
<keyword evidence="4" id="KW-1185">Reference proteome</keyword>
<organism evidence="3 4">
    <name type="scientific">Chelatococcus asaccharovorans</name>
    <dbReference type="NCBI Taxonomy" id="28210"/>
    <lineage>
        <taxon>Bacteria</taxon>
        <taxon>Pseudomonadati</taxon>
        <taxon>Pseudomonadota</taxon>
        <taxon>Alphaproteobacteria</taxon>
        <taxon>Hyphomicrobiales</taxon>
        <taxon>Chelatococcaceae</taxon>
        <taxon>Chelatococcus</taxon>
    </lineage>
</organism>
<dbReference type="SUPFAM" id="SSF56300">
    <property type="entry name" value="Metallo-dependent phosphatases"/>
    <property type="match status" value="1"/>
</dbReference>
<sequence>MITRRSTLKIGGMAALMAPFAGFGATSAGAQAGPDFRFGIIADPQYAPVVPNLKSNRYYANSLWKLSEAITTLNREDLQFVATLGDIIDRHWQSFDDIMPLYDALKHKKFFLLGNHDYDVAADYLNSVVRTAGMPSAYYDFTGGGYRFIVLDGNDVSLFSTPKGHPKQEIARERLRKLQEANAMNAMTWNGSLSDEQFAWLQATLDKAKQAGEKVIILCHYPVFPANVHNLWDSERIVDLLTSYDNFVAYFNGHNHAGNYGEVSGKYFVNFKGMVDTPDISAFSVIEVYGDKIAIRGFGRETSRSLSIRTV</sequence>
<dbReference type="InterPro" id="IPR029052">
    <property type="entry name" value="Metallo-depent_PP-like"/>
</dbReference>
<dbReference type="InterPro" id="IPR004843">
    <property type="entry name" value="Calcineurin-like_PHP"/>
</dbReference>
<dbReference type="GO" id="GO:0047734">
    <property type="term" value="F:CDP-glycerol diphosphatase activity"/>
    <property type="evidence" value="ECO:0007669"/>
    <property type="project" value="TreeGrafter"/>
</dbReference>
<feature type="signal peptide" evidence="1">
    <location>
        <begin position="1"/>
        <end position="30"/>
    </location>
</feature>
<protein>
    <submittedName>
        <fullName evidence="3">Calcineurin-like phosphoesterase family protein</fullName>
    </submittedName>
</protein>
<dbReference type="GO" id="GO:0008663">
    <property type="term" value="F:2',3'-cyclic-nucleotide 2'-phosphodiesterase activity"/>
    <property type="evidence" value="ECO:0007669"/>
    <property type="project" value="TreeGrafter"/>
</dbReference>
<dbReference type="EMBL" id="QJJK01000009">
    <property type="protein sequence ID" value="PXW55856.1"/>
    <property type="molecule type" value="Genomic_DNA"/>
</dbReference>
<dbReference type="InterPro" id="IPR006311">
    <property type="entry name" value="TAT_signal"/>
</dbReference>
<gene>
    <name evidence="3" type="ORF">C7450_109269</name>
</gene>
<reference evidence="3 4" key="1">
    <citation type="submission" date="2018-05" db="EMBL/GenBank/DDBJ databases">
        <title>Genomic Encyclopedia of Type Strains, Phase IV (KMG-IV): sequencing the most valuable type-strain genomes for metagenomic binning, comparative biology and taxonomic classification.</title>
        <authorList>
            <person name="Goeker M."/>
        </authorList>
    </citation>
    <scope>NUCLEOTIDE SEQUENCE [LARGE SCALE GENOMIC DNA]</scope>
    <source>
        <strain evidence="3 4">DSM 6462</strain>
    </source>
</reference>
<evidence type="ECO:0000313" key="3">
    <source>
        <dbReference type="EMBL" id="PXW55856.1"/>
    </source>
</evidence>
<evidence type="ECO:0000313" key="4">
    <source>
        <dbReference type="Proteomes" id="UP000248021"/>
    </source>
</evidence>
<dbReference type="PANTHER" id="PTHR16509">
    <property type="match status" value="1"/>
</dbReference>
<dbReference type="Gene3D" id="3.60.21.10">
    <property type="match status" value="1"/>
</dbReference>
<name>A0A2V3U2Q5_9HYPH</name>
<accession>A0A2V3U2Q5</accession>
<dbReference type="OrthoDB" id="9791866at2"/>
<dbReference type="PANTHER" id="PTHR16509:SF1">
    <property type="entry name" value="MANGANESE-DEPENDENT ADP-RIBOSE_CDP-ALCOHOL DIPHOSPHATASE"/>
    <property type="match status" value="1"/>
</dbReference>
<evidence type="ECO:0000259" key="2">
    <source>
        <dbReference type="Pfam" id="PF00149"/>
    </source>
</evidence>
<dbReference type="Pfam" id="PF00149">
    <property type="entry name" value="Metallophos"/>
    <property type="match status" value="1"/>
</dbReference>
<evidence type="ECO:0000256" key="1">
    <source>
        <dbReference type="SAM" id="SignalP"/>
    </source>
</evidence>
<proteinExistence type="predicted"/>
<dbReference type="GO" id="GO:0047631">
    <property type="term" value="F:ADP-ribose diphosphatase activity"/>
    <property type="evidence" value="ECO:0007669"/>
    <property type="project" value="TreeGrafter"/>
</dbReference>
<feature type="domain" description="Calcineurin-like phosphoesterase" evidence="2">
    <location>
        <begin position="36"/>
        <end position="257"/>
    </location>
</feature>
<dbReference type="AlphaFoldDB" id="A0A2V3U2Q5"/>
<dbReference type="Proteomes" id="UP000248021">
    <property type="component" value="Unassembled WGS sequence"/>
</dbReference>
<feature type="chain" id="PRO_5015949902" evidence="1">
    <location>
        <begin position="31"/>
        <end position="311"/>
    </location>
</feature>